<keyword evidence="1" id="KW-1133">Transmembrane helix</keyword>
<sequence length="36" mass="3926">MSKFPSPQNKVLGPLVNPTLAVMYSASLWLGYTAKD</sequence>
<accession>A0AAV5LWW6</accession>
<evidence type="ECO:0000313" key="2">
    <source>
        <dbReference type="EMBL" id="GKV40932.1"/>
    </source>
</evidence>
<organism evidence="2 3">
    <name type="scientific">Rubroshorea leprosula</name>
    <dbReference type="NCBI Taxonomy" id="152421"/>
    <lineage>
        <taxon>Eukaryota</taxon>
        <taxon>Viridiplantae</taxon>
        <taxon>Streptophyta</taxon>
        <taxon>Embryophyta</taxon>
        <taxon>Tracheophyta</taxon>
        <taxon>Spermatophyta</taxon>
        <taxon>Magnoliopsida</taxon>
        <taxon>eudicotyledons</taxon>
        <taxon>Gunneridae</taxon>
        <taxon>Pentapetalae</taxon>
        <taxon>rosids</taxon>
        <taxon>malvids</taxon>
        <taxon>Malvales</taxon>
        <taxon>Dipterocarpaceae</taxon>
        <taxon>Rubroshorea</taxon>
    </lineage>
</organism>
<keyword evidence="1" id="KW-0812">Transmembrane</keyword>
<proteinExistence type="predicted"/>
<keyword evidence="1" id="KW-0472">Membrane</keyword>
<evidence type="ECO:0000313" key="3">
    <source>
        <dbReference type="Proteomes" id="UP001054252"/>
    </source>
</evidence>
<gene>
    <name evidence="2" type="ORF">SLEP1_g48524</name>
</gene>
<comment type="caution">
    <text evidence="2">The sequence shown here is derived from an EMBL/GenBank/DDBJ whole genome shotgun (WGS) entry which is preliminary data.</text>
</comment>
<protein>
    <submittedName>
        <fullName evidence="2">Uncharacterized protein</fullName>
    </submittedName>
</protein>
<name>A0AAV5LWW6_9ROSI</name>
<keyword evidence="3" id="KW-1185">Reference proteome</keyword>
<evidence type="ECO:0000256" key="1">
    <source>
        <dbReference type="SAM" id="Phobius"/>
    </source>
</evidence>
<reference evidence="2 3" key="1">
    <citation type="journal article" date="2021" name="Commun. Biol.">
        <title>The genome of Shorea leprosula (Dipterocarpaceae) highlights the ecological relevance of drought in aseasonal tropical rainforests.</title>
        <authorList>
            <person name="Ng K.K.S."/>
            <person name="Kobayashi M.J."/>
            <person name="Fawcett J.A."/>
            <person name="Hatakeyama M."/>
            <person name="Paape T."/>
            <person name="Ng C.H."/>
            <person name="Ang C.C."/>
            <person name="Tnah L.H."/>
            <person name="Lee C.T."/>
            <person name="Nishiyama T."/>
            <person name="Sese J."/>
            <person name="O'Brien M.J."/>
            <person name="Copetti D."/>
            <person name="Mohd Noor M.I."/>
            <person name="Ong R.C."/>
            <person name="Putra M."/>
            <person name="Sireger I.Z."/>
            <person name="Indrioko S."/>
            <person name="Kosugi Y."/>
            <person name="Izuno A."/>
            <person name="Isagi Y."/>
            <person name="Lee S.L."/>
            <person name="Shimizu K.K."/>
        </authorList>
    </citation>
    <scope>NUCLEOTIDE SEQUENCE [LARGE SCALE GENOMIC DNA]</scope>
    <source>
        <strain evidence="2">214</strain>
    </source>
</reference>
<dbReference type="AlphaFoldDB" id="A0AAV5LWW6"/>
<dbReference type="Proteomes" id="UP001054252">
    <property type="component" value="Unassembled WGS sequence"/>
</dbReference>
<feature type="transmembrane region" description="Helical" evidence="1">
    <location>
        <begin position="12"/>
        <end position="32"/>
    </location>
</feature>
<dbReference type="EMBL" id="BPVZ01000145">
    <property type="protein sequence ID" value="GKV40932.1"/>
    <property type="molecule type" value="Genomic_DNA"/>
</dbReference>